<evidence type="ECO:0000256" key="2">
    <source>
        <dbReference type="ARBA" id="ARBA00008017"/>
    </source>
</evidence>
<dbReference type="SUPFAM" id="SSF50182">
    <property type="entry name" value="Sm-like ribonucleoproteins"/>
    <property type="match status" value="1"/>
</dbReference>
<dbReference type="Proteomes" id="UP001596417">
    <property type="component" value="Unassembled WGS sequence"/>
</dbReference>
<reference evidence="10 11" key="1">
    <citation type="journal article" date="2019" name="Int. J. Syst. Evol. Microbiol.">
        <title>The Global Catalogue of Microorganisms (GCM) 10K type strain sequencing project: providing services to taxonomists for standard genome sequencing and annotation.</title>
        <authorList>
            <consortium name="The Broad Institute Genomics Platform"/>
            <consortium name="The Broad Institute Genome Sequencing Center for Infectious Disease"/>
            <person name="Wu L."/>
            <person name="Ma J."/>
        </authorList>
    </citation>
    <scope>NUCLEOTIDE SEQUENCE [LARGE SCALE GENOMIC DNA]</scope>
    <source>
        <strain evidence="10 11">RDMS1</strain>
    </source>
</reference>
<comment type="caution">
    <text evidence="10">The sequence shown here is derived from an EMBL/GenBank/DDBJ whole genome shotgun (WGS) entry which is preliminary data.</text>
</comment>
<dbReference type="PANTHER" id="PTHR30221">
    <property type="entry name" value="SMALL-CONDUCTANCE MECHANOSENSITIVE CHANNEL"/>
    <property type="match status" value="1"/>
</dbReference>
<gene>
    <name evidence="10" type="ORF">ACFQL7_10010</name>
</gene>
<keyword evidence="5 7" id="KW-1133">Transmembrane helix</keyword>
<dbReference type="InterPro" id="IPR023408">
    <property type="entry name" value="MscS_beta-dom_sf"/>
</dbReference>
<evidence type="ECO:0000256" key="5">
    <source>
        <dbReference type="ARBA" id="ARBA00022989"/>
    </source>
</evidence>
<accession>A0ABD5YLB4</accession>
<dbReference type="InterPro" id="IPR045275">
    <property type="entry name" value="MscS_archaea/bacteria_type"/>
</dbReference>
<evidence type="ECO:0000259" key="8">
    <source>
        <dbReference type="Pfam" id="PF00924"/>
    </source>
</evidence>
<evidence type="ECO:0000256" key="1">
    <source>
        <dbReference type="ARBA" id="ARBA00004651"/>
    </source>
</evidence>
<evidence type="ECO:0000259" key="9">
    <source>
        <dbReference type="Pfam" id="PF21082"/>
    </source>
</evidence>
<proteinExistence type="inferred from homology"/>
<keyword evidence="11" id="KW-1185">Reference proteome</keyword>
<dbReference type="SUPFAM" id="SSF82689">
    <property type="entry name" value="Mechanosensitive channel protein MscS (YggB), C-terminal domain"/>
    <property type="match status" value="1"/>
</dbReference>
<feature type="transmembrane region" description="Helical" evidence="7">
    <location>
        <begin position="20"/>
        <end position="40"/>
    </location>
</feature>
<dbReference type="AlphaFoldDB" id="A0ABD5YLB4"/>
<dbReference type="GO" id="GO:0005886">
    <property type="term" value="C:plasma membrane"/>
    <property type="evidence" value="ECO:0007669"/>
    <property type="project" value="UniProtKB-SubCell"/>
</dbReference>
<dbReference type="InterPro" id="IPR011066">
    <property type="entry name" value="MscS_channel_C_sf"/>
</dbReference>
<dbReference type="RefSeq" id="WP_264554556.1">
    <property type="nucleotide sequence ID" value="NZ_CP109979.1"/>
</dbReference>
<evidence type="ECO:0000256" key="4">
    <source>
        <dbReference type="ARBA" id="ARBA00022692"/>
    </source>
</evidence>
<dbReference type="EMBL" id="JBHTAX010000001">
    <property type="protein sequence ID" value="MFC7190154.1"/>
    <property type="molecule type" value="Genomic_DNA"/>
</dbReference>
<organism evidence="10 11">
    <name type="scientific">Halocatena marina</name>
    <dbReference type="NCBI Taxonomy" id="2934937"/>
    <lineage>
        <taxon>Archaea</taxon>
        <taxon>Methanobacteriati</taxon>
        <taxon>Methanobacteriota</taxon>
        <taxon>Stenosarchaea group</taxon>
        <taxon>Halobacteria</taxon>
        <taxon>Halobacteriales</taxon>
        <taxon>Natronomonadaceae</taxon>
        <taxon>Halocatena</taxon>
    </lineage>
</organism>
<dbReference type="PANTHER" id="PTHR30221:SF1">
    <property type="entry name" value="SMALL-CONDUCTANCE MECHANOSENSITIVE CHANNEL"/>
    <property type="match status" value="1"/>
</dbReference>
<name>A0ABD5YLB4_9EURY</name>
<feature type="transmembrane region" description="Helical" evidence="7">
    <location>
        <begin position="61"/>
        <end position="82"/>
    </location>
</feature>
<feature type="domain" description="Mechanosensitive ion channel MscS C-terminal" evidence="9">
    <location>
        <begin position="189"/>
        <end position="270"/>
    </location>
</feature>
<evidence type="ECO:0000256" key="3">
    <source>
        <dbReference type="ARBA" id="ARBA00022475"/>
    </source>
</evidence>
<keyword evidence="4 7" id="KW-0812">Transmembrane</keyword>
<dbReference type="Gene3D" id="3.30.70.100">
    <property type="match status" value="1"/>
</dbReference>
<dbReference type="GeneID" id="76199735"/>
<comment type="subcellular location">
    <subcellularLocation>
        <location evidence="1">Cell membrane</location>
        <topology evidence="1">Multi-pass membrane protein</topology>
    </subcellularLocation>
</comment>
<feature type="transmembrane region" description="Helical" evidence="7">
    <location>
        <begin position="88"/>
        <end position="110"/>
    </location>
</feature>
<protein>
    <submittedName>
        <fullName evidence="10">Mechanosensitive ion channel family protein</fullName>
    </submittedName>
</protein>
<sequence>MNPIPLQPSTDVIANIQGQMIEAIITFVTFVVAFVALYYVSKRLFKHGVQQGMQSRGVNATVISLSVSVAEVLALLVSVAAASTIAGFQVVMAAFATLSSALALAIGFAAQDLISNFVSGIFILRDEPFHVGDWIEWNGMKGVVREIQLRTTKIETFDNEVITVPNSDLANNPVTNPVSNDTLRLPFLFGIGYDDDIKQAKRIIVEEAKQIDGVLSNPEPSVRLTELGDSYVGLAGRVWIGNPTRGEYVRVRSDFVEAVKERFDEEGIDIPYPYTELTGEVAVSELADTPLVDQRDPVSG</sequence>
<dbReference type="InterPro" id="IPR010920">
    <property type="entry name" value="LSM_dom_sf"/>
</dbReference>
<evidence type="ECO:0000256" key="7">
    <source>
        <dbReference type="SAM" id="Phobius"/>
    </source>
</evidence>
<evidence type="ECO:0000256" key="6">
    <source>
        <dbReference type="ARBA" id="ARBA00023136"/>
    </source>
</evidence>
<comment type="similarity">
    <text evidence="2">Belongs to the MscS (TC 1.A.23) family.</text>
</comment>
<feature type="domain" description="Mechanosensitive ion channel MscS" evidence="8">
    <location>
        <begin position="112"/>
        <end position="177"/>
    </location>
</feature>
<evidence type="ECO:0000313" key="11">
    <source>
        <dbReference type="Proteomes" id="UP001596417"/>
    </source>
</evidence>
<dbReference type="Gene3D" id="1.10.287.1260">
    <property type="match status" value="1"/>
</dbReference>
<dbReference type="Pfam" id="PF21082">
    <property type="entry name" value="MS_channel_3rd"/>
    <property type="match status" value="1"/>
</dbReference>
<evidence type="ECO:0000313" key="10">
    <source>
        <dbReference type="EMBL" id="MFC7190154.1"/>
    </source>
</evidence>
<dbReference type="InterPro" id="IPR049278">
    <property type="entry name" value="MS_channel_C"/>
</dbReference>
<keyword evidence="6 7" id="KW-0472">Membrane</keyword>
<keyword evidence="3" id="KW-1003">Cell membrane</keyword>
<dbReference type="Gene3D" id="2.30.30.60">
    <property type="match status" value="1"/>
</dbReference>
<dbReference type="InterPro" id="IPR006685">
    <property type="entry name" value="MscS_channel_2nd"/>
</dbReference>
<dbReference type="Pfam" id="PF00924">
    <property type="entry name" value="MS_channel_2nd"/>
    <property type="match status" value="1"/>
</dbReference>